<evidence type="ECO:0000313" key="3">
    <source>
        <dbReference type="Proteomes" id="UP000181790"/>
    </source>
</evidence>
<organism evidence="2 3">
    <name type="scientific">Arsenicibacter rosenii</name>
    <dbReference type="NCBI Taxonomy" id="1750698"/>
    <lineage>
        <taxon>Bacteria</taxon>
        <taxon>Pseudomonadati</taxon>
        <taxon>Bacteroidota</taxon>
        <taxon>Cytophagia</taxon>
        <taxon>Cytophagales</taxon>
        <taxon>Spirosomataceae</taxon>
        <taxon>Arsenicibacter</taxon>
    </lineage>
</organism>
<comment type="caution">
    <text evidence="2">The sequence shown here is derived from an EMBL/GenBank/DDBJ whole genome shotgun (WGS) entry which is preliminary data.</text>
</comment>
<keyword evidence="1" id="KW-0812">Transmembrane</keyword>
<reference evidence="2 3" key="1">
    <citation type="submission" date="2016-10" db="EMBL/GenBank/DDBJ databases">
        <title>Arsenicibacter rosenii gen. nov., sp. nov., an efficient arsenic-methylating bacterium isolated from an arsenic-contaminated paddy soil.</title>
        <authorList>
            <person name="Huang K."/>
        </authorList>
    </citation>
    <scope>NUCLEOTIDE SEQUENCE [LARGE SCALE GENOMIC DNA]</scope>
    <source>
        <strain evidence="2 3">SM-1</strain>
    </source>
</reference>
<keyword evidence="3" id="KW-1185">Reference proteome</keyword>
<gene>
    <name evidence="2" type="ORF">BLX24_06600</name>
</gene>
<keyword evidence="1" id="KW-0472">Membrane</keyword>
<protein>
    <submittedName>
        <fullName evidence="2">Uncharacterized protein</fullName>
    </submittedName>
</protein>
<name>A0A1S2VNZ7_9BACT</name>
<sequence>MQKLSTVQLARLRHELRRRTAHREVPATLTRQLAREIEVLMAAGRSYEEALLMTVQRNNPRTRHRQLYTGAATRIPGRHQRHLVAAQWPTWMRGSVIAFVTLMICMMWVGRLFTISPAVFKTVWMVALGGMVCAYSAQRLFRMER</sequence>
<dbReference type="OrthoDB" id="957340at2"/>
<accession>A0A1S2VNZ7</accession>
<evidence type="ECO:0000313" key="2">
    <source>
        <dbReference type="EMBL" id="OIN60483.1"/>
    </source>
</evidence>
<feature type="transmembrane region" description="Helical" evidence="1">
    <location>
        <begin position="90"/>
        <end position="109"/>
    </location>
</feature>
<dbReference type="EMBL" id="MORL01000002">
    <property type="protein sequence ID" value="OIN60483.1"/>
    <property type="molecule type" value="Genomic_DNA"/>
</dbReference>
<dbReference type="Proteomes" id="UP000181790">
    <property type="component" value="Unassembled WGS sequence"/>
</dbReference>
<feature type="transmembrane region" description="Helical" evidence="1">
    <location>
        <begin position="115"/>
        <end position="137"/>
    </location>
</feature>
<evidence type="ECO:0000256" key="1">
    <source>
        <dbReference type="SAM" id="Phobius"/>
    </source>
</evidence>
<dbReference type="AlphaFoldDB" id="A0A1S2VNZ7"/>
<keyword evidence="1" id="KW-1133">Transmembrane helix</keyword>
<proteinExistence type="predicted"/>
<dbReference type="RefSeq" id="WP_071502278.1">
    <property type="nucleotide sequence ID" value="NZ_MORL01000002.1"/>
</dbReference>